<dbReference type="InterPro" id="IPR001610">
    <property type="entry name" value="PAC"/>
</dbReference>
<evidence type="ECO:0000256" key="10">
    <source>
        <dbReference type="ARBA" id="ARBA00023004"/>
    </source>
</evidence>
<dbReference type="PROSITE" id="PS50109">
    <property type="entry name" value="HIS_KIN"/>
    <property type="match status" value="1"/>
</dbReference>
<proteinExistence type="predicted"/>
<dbReference type="RefSeq" id="WP_160884228.1">
    <property type="nucleotide sequence ID" value="NZ_WURB01000005.1"/>
</dbReference>
<evidence type="ECO:0000256" key="6">
    <source>
        <dbReference type="ARBA" id="ARBA00022679"/>
    </source>
</evidence>
<dbReference type="GO" id="GO:0000155">
    <property type="term" value="F:phosphorelay sensor kinase activity"/>
    <property type="evidence" value="ECO:0007669"/>
    <property type="project" value="InterPro"/>
</dbReference>
<dbReference type="InterPro" id="IPR035965">
    <property type="entry name" value="PAS-like_dom_sf"/>
</dbReference>
<dbReference type="InterPro" id="IPR000014">
    <property type="entry name" value="PAS"/>
</dbReference>
<evidence type="ECO:0000313" key="17">
    <source>
        <dbReference type="EMBL" id="MXQ11643.1"/>
    </source>
</evidence>
<dbReference type="EC" id="2.7.13.3" evidence="3"/>
<dbReference type="InterPro" id="IPR029016">
    <property type="entry name" value="GAF-like_dom_sf"/>
</dbReference>
<dbReference type="CDD" id="cd00130">
    <property type="entry name" value="PAS"/>
    <property type="match status" value="4"/>
</dbReference>
<dbReference type="Pfam" id="PF08447">
    <property type="entry name" value="PAS_3"/>
    <property type="match status" value="3"/>
</dbReference>
<reference evidence="17 18" key="1">
    <citation type="submission" date="2019-12" db="EMBL/GenBank/DDBJ databases">
        <authorList>
            <person name="Yuan C.-G."/>
        </authorList>
    </citation>
    <scope>NUCLEOTIDE SEQUENCE [LARGE SCALE GENOMIC DNA]</scope>
    <source>
        <strain evidence="17 18">KCTC 23863</strain>
    </source>
</reference>
<dbReference type="SUPFAM" id="SSF55785">
    <property type="entry name" value="PYP-like sensor domain (PAS domain)"/>
    <property type="match status" value="5"/>
</dbReference>
<evidence type="ECO:0000256" key="7">
    <source>
        <dbReference type="ARBA" id="ARBA00022741"/>
    </source>
</evidence>
<dbReference type="InterPro" id="IPR003018">
    <property type="entry name" value="GAF"/>
</dbReference>
<evidence type="ECO:0000256" key="9">
    <source>
        <dbReference type="ARBA" id="ARBA00022840"/>
    </source>
</evidence>
<dbReference type="GO" id="GO:0006355">
    <property type="term" value="P:regulation of DNA-templated transcription"/>
    <property type="evidence" value="ECO:0007669"/>
    <property type="project" value="InterPro"/>
</dbReference>
<dbReference type="InterPro" id="IPR013656">
    <property type="entry name" value="PAS_4"/>
</dbReference>
<keyword evidence="10" id="KW-0408">Iron</keyword>
<name>A0A7X3SNW7_9HYPH</name>
<dbReference type="SMART" id="SM00387">
    <property type="entry name" value="HATPase_c"/>
    <property type="match status" value="1"/>
</dbReference>
<gene>
    <name evidence="17" type="ORF">GR328_09265</name>
</gene>
<evidence type="ECO:0000256" key="13">
    <source>
        <dbReference type="SAM" id="MobiDB-lite"/>
    </source>
</evidence>
<organism evidence="17 18">
    <name type="scientific">Microvirga makkahensis</name>
    <dbReference type="NCBI Taxonomy" id="1128670"/>
    <lineage>
        <taxon>Bacteria</taxon>
        <taxon>Pseudomonadati</taxon>
        <taxon>Pseudomonadota</taxon>
        <taxon>Alphaproteobacteria</taxon>
        <taxon>Hyphomicrobiales</taxon>
        <taxon>Methylobacteriaceae</taxon>
        <taxon>Microvirga</taxon>
    </lineage>
</organism>
<feature type="domain" description="PAC" evidence="16">
    <location>
        <begin position="486"/>
        <end position="538"/>
    </location>
</feature>
<keyword evidence="5" id="KW-0349">Heme</keyword>
<dbReference type="Gene3D" id="3.30.450.40">
    <property type="match status" value="1"/>
</dbReference>
<evidence type="ECO:0000256" key="8">
    <source>
        <dbReference type="ARBA" id="ARBA00022777"/>
    </source>
</evidence>
<dbReference type="Gene3D" id="3.30.450.20">
    <property type="entry name" value="PAS domain"/>
    <property type="match status" value="5"/>
</dbReference>
<dbReference type="Gene3D" id="2.10.70.100">
    <property type="match status" value="1"/>
</dbReference>
<dbReference type="Proteomes" id="UP000436483">
    <property type="component" value="Unassembled WGS sequence"/>
</dbReference>
<keyword evidence="9" id="KW-0067">ATP-binding</keyword>
<dbReference type="FunFam" id="3.30.450.20:FF:000099">
    <property type="entry name" value="Sensory box sensor histidine kinase"/>
    <property type="match status" value="1"/>
</dbReference>
<dbReference type="InterPro" id="IPR013767">
    <property type="entry name" value="PAS_fold"/>
</dbReference>
<accession>A0A7X3SNW7</accession>
<dbReference type="PROSITE" id="PS50113">
    <property type="entry name" value="PAC"/>
    <property type="match status" value="4"/>
</dbReference>
<comment type="caution">
    <text evidence="17">The sequence shown here is derived from an EMBL/GenBank/DDBJ whole genome shotgun (WGS) entry which is preliminary data.</text>
</comment>
<comment type="catalytic activity">
    <reaction evidence="1">
        <text>ATP + protein L-histidine = ADP + protein N-phospho-L-histidine.</text>
        <dbReference type="EC" id="2.7.13.3"/>
    </reaction>
</comment>
<dbReference type="GO" id="GO:0005524">
    <property type="term" value="F:ATP binding"/>
    <property type="evidence" value="ECO:0007669"/>
    <property type="project" value="UniProtKB-KW"/>
</dbReference>
<evidence type="ECO:0000256" key="4">
    <source>
        <dbReference type="ARBA" id="ARBA00022553"/>
    </source>
</evidence>
<evidence type="ECO:0000256" key="3">
    <source>
        <dbReference type="ARBA" id="ARBA00012438"/>
    </source>
</evidence>
<dbReference type="PRINTS" id="PR00344">
    <property type="entry name" value="BCTRLSENSOR"/>
</dbReference>
<dbReference type="NCBIfam" id="TIGR00229">
    <property type="entry name" value="sensory_box"/>
    <property type="match status" value="4"/>
</dbReference>
<dbReference type="InterPro" id="IPR052162">
    <property type="entry name" value="Sensor_kinase/Photoreceptor"/>
</dbReference>
<dbReference type="Gene3D" id="6.10.250.2580">
    <property type="match status" value="1"/>
</dbReference>
<dbReference type="PANTHER" id="PTHR43304">
    <property type="entry name" value="PHYTOCHROME-LIKE PROTEIN CPH1"/>
    <property type="match status" value="1"/>
</dbReference>
<dbReference type="InterPro" id="IPR000700">
    <property type="entry name" value="PAS-assoc_C"/>
</dbReference>
<evidence type="ECO:0000256" key="5">
    <source>
        <dbReference type="ARBA" id="ARBA00022617"/>
    </source>
</evidence>
<dbReference type="SMART" id="SM00086">
    <property type="entry name" value="PAC"/>
    <property type="match status" value="5"/>
</dbReference>
<evidence type="ECO:0000256" key="12">
    <source>
        <dbReference type="ARBA" id="ARBA00070616"/>
    </source>
</evidence>
<dbReference type="Pfam" id="PF00989">
    <property type="entry name" value="PAS"/>
    <property type="match status" value="1"/>
</dbReference>
<dbReference type="EMBL" id="WURB01000005">
    <property type="protein sequence ID" value="MXQ11643.1"/>
    <property type="molecule type" value="Genomic_DNA"/>
</dbReference>
<feature type="domain" description="PAC" evidence="16">
    <location>
        <begin position="607"/>
        <end position="663"/>
    </location>
</feature>
<keyword evidence="6" id="KW-0808">Transferase</keyword>
<dbReference type="Pfam" id="PF01590">
    <property type="entry name" value="GAF"/>
    <property type="match status" value="1"/>
</dbReference>
<sequence length="1182" mass="131981">MLPDKTKDVQFSVFNTDGITTLRQLGIINTGPDPAFDDIAQLAADICRCPMAAVTFIDGERQWFKAEIGCSFHDVPLDSSICARALHHSETVSIGDLSQHPVLKTHSHVTGEPHLRFYAAAPIVSEDGAILGSLCVLDTAPRPETLTAKQSKALSALSRAVTGELSLRRLSSEQYARQSDQEGCKDLLTGETASFIRPLEEAEGTREGFSRLRHHPGDDDRTSTCPRPLHDNRTLEERQVATSVDRSAMKGGRKPLSEHQGLGERLLDSFDSCVMVFDLEGHLRYMNQYGRTTMAVEDFAKIEGCPWSDFWASTDRQSVITALEDAKIGKPAEFQAHVATSLGATTWWKVTVSPIMNDDEKPGAFLAVARDPGEIREIGQGPQRTKASDPVVDFTSGIQSDAPLSEQRIARANPEGRFPALVEASTAIVWRVDSNGSLLESRGWEEYTGQSPEQSRGSGWLATVHPDDRARTAETWKNLISSKELGTTEFRVRLPTGDHRWVLITCIPVTDPLGEVREWIGTLNDIHEQIIASEHSRVSEQRYRALIETNTAIGWRANAEGIYTEGWGWREFCGREPTGRFLPGWLDMIHPEDREQATSVWQKAIREKQPVKIVHRLLGIFGAYRWVFCRALPLFNDENEVLEWTGTISDIHDRRIAEDKLRASEERLRLAVETTGLGIWDFNILTGQHQLTPESYQILGIAPDTKISSKTILGFVHPHDRDRIRSILCADEVGDALAYSDTFRIRRADTAEERWVAVTGRTVLDHDGKPVRKIGTAQDITARKVAEIALKTSKDKLSRSEAHLRSILETVPDAMIVSDEKGIIRSFSTTAEHVFGYRSEEVIGTNVKFLMPLPYRKQHDGFISRYRSSGERRIIGSGRIAVAQRKDGTTFPMEVQVGEMQWEGERYFTAFIRDLTERQDTEMRMQELQAELAYMSRLTAMGEMGSTLAHEINQPLTAIASYLKGCGLILDRMDGEQVEMLRLAVDEAAEEALRAGEVIRQLREFVARGESEHRVEDLQRLVEEASALGLVGAKEKGVQVDFDLPSERPQVIVNRVQIQQVLINLLRNAVEAMQDVQNPFLTIRVRVVQDGTMVQISVEDTGSGIPPEVLSKLFTPFTTTKKSGMGVGLSICRTIVESHGGKIWVDSAPGDRTTFHFTLRHINIEEVISPEPDEVESSGLTE</sequence>
<evidence type="ECO:0000259" key="15">
    <source>
        <dbReference type="PROSITE" id="PS50112"/>
    </source>
</evidence>
<keyword evidence="7" id="KW-0547">Nucleotide-binding</keyword>
<feature type="domain" description="PAC" evidence="16">
    <location>
        <begin position="739"/>
        <end position="792"/>
    </location>
</feature>
<dbReference type="InterPro" id="IPR003661">
    <property type="entry name" value="HisK_dim/P_dom"/>
</dbReference>
<feature type="domain" description="Histidine kinase" evidence="14">
    <location>
        <begin position="947"/>
        <end position="1163"/>
    </location>
</feature>
<dbReference type="SUPFAM" id="SSF55874">
    <property type="entry name" value="ATPase domain of HSP90 chaperone/DNA topoisomerase II/histidine kinase"/>
    <property type="match status" value="1"/>
</dbReference>
<evidence type="ECO:0000256" key="1">
    <source>
        <dbReference type="ARBA" id="ARBA00000085"/>
    </source>
</evidence>
<dbReference type="SUPFAM" id="SSF55781">
    <property type="entry name" value="GAF domain-like"/>
    <property type="match status" value="1"/>
</dbReference>
<dbReference type="SMART" id="SM00388">
    <property type="entry name" value="HisKA"/>
    <property type="match status" value="1"/>
</dbReference>
<dbReference type="CDD" id="cd00082">
    <property type="entry name" value="HisKA"/>
    <property type="match status" value="1"/>
</dbReference>
<dbReference type="AlphaFoldDB" id="A0A7X3SNW7"/>
<dbReference type="FunFam" id="3.30.450.20:FF:000060">
    <property type="entry name" value="Sensor protein FixL"/>
    <property type="match status" value="1"/>
</dbReference>
<dbReference type="InterPro" id="IPR004358">
    <property type="entry name" value="Sig_transdc_His_kin-like_C"/>
</dbReference>
<reference evidence="17 18" key="2">
    <citation type="submission" date="2020-01" db="EMBL/GenBank/DDBJ databases">
        <title>Microvirga sp. nov., an arsenate reduction bacterium isolated from Tibet hotspring sediments.</title>
        <authorList>
            <person name="Xian W.-D."/>
            <person name="Li W.-J."/>
        </authorList>
    </citation>
    <scope>NUCLEOTIDE SEQUENCE [LARGE SCALE GENOMIC DNA]</scope>
    <source>
        <strain evidence="17 18">KCTC 23863</strain>
    </source>
</reference>
<evidence type="ECO:0000256" key="2">
    <source>
        <dbReference type="ARBA" id="ARBA00001971"/>
    </source>
</evidence>
<dbReference type="InterPro" id="IPR036890">
    <property type="entry name" value="HATPase_C_sf"/>
</dbReference>
<dbReference type="Gene3D" id="3.30.565.10">
    <property type="entry name" value="Histidine kinase-like ATPase, C-terminal domain"/>
    <property type="match status" value="1"/>
</dbReference>
<dbReference type="InterPro" id="IPR036097">
    <property type="entry name" value="HisK_dim/P_sf"/>
</dbReference>
<dbReference type="PANTHER" id="PTHR43304:SF1">
    <property type="entry name" value="PAC DOMAIN-CONTAINING PROTEIN"/>
    <property type="match status" value="1"/>
</dbReference>
<evidence type="ECO:0000259" key="14">
    <source>
        <dbReference type="PROSITE" id="PS50109"/>
    </source>
</evidence>
<dbReference type="PROSITE" id="PS50112">
    <property type="entry name" value="PAS"/>
    <property type="match status" value="2"/>
</dbReference>
<comment type="function">
    <text evidence="11">Putative oxygen sensor; modulates the activity of FixJ, a transcriptional activator of nitrogen fixation fixK gene. FixL probably acts as a kinase that phosphorylates FixJ.</text>
</comment>
<feature type="compositionally biased region" description="Basic and acidic residues" evidence="13">
    <location>
        <begin position="198"/>
        <end position="231"/>
    </location>
</feature>
<dbReference type="InterPro" id="IPR005467">
    <property type="entry name" value="His_kinase_dom"/>
</dbReference>
<feature type="domain" description="PAC" evidence="16">
    <location>
        <begin position="868"/>
        <end position="927"/>
    </location>
</feature>
<dbReference type="SUPFAM" id="SSF47384">
    <property type="entry name" value="Homodimeric domain of signal transducing histidine kinase"/>
    <property type="match status" value="1"/>
</dbReference>
<keyword evidence="4" id="KW-0597">Phosphoprotein</keyword>
<keyword evidence="5" id="KW-0479">Metal-binding</keyword>
<evidence type="ECO:0000313" key="18">
    <source>
        <dbReference type="Proteomes" id="UP000436483"/>
    </source>
</evidence>
<protein>
    <recommendedName>
        <fullName evidence="12">Sensor protein FixL</fullName>
        <ecNumber evidence="3">2.7.13.3</ecNumber>
    </recommendedName>
</protein>
<dbReference type="Pfam" id="PF08448">
    <property type="entry name" value="PAS_4"/>
    <property type="match status" value="1"/>
</dbReference>
<dbReference type="OrthoDB" id="341208at2"/>
<dbReference type="SMART" id="SM00091">
    <property type="entry name" value="PAS"/>
    <property type="match status" value="4"/>
</dbReference>
<feature type="region of interest" description="Disordered" evidence="13">
    <location>
        <begin position="197"/>
        <end position="231"/>
    </location>
</feature>
<feature type="domain" description="PAS" evidence="15">
    <location>
        <begin position="800"/>
        <end position="852"/>
    </location>
</feature>
<keyword evidence="18" id="KW-1185">Reference proteome</keyword>
<evidence type="ECO:0000256" key="11">
    <source>
        <dbReference type="ARBA" id="ARBA00059827"/>
    </source>
</evidence>
<keyword evidence="8" id="KW-0418">Kinase</keyword>
<evidence type="ECO:0000259" key="16">
    <source>
        <dbReference type="PROSITE" id="PS50113"/>
    </source>
</evidence>
<feature type="domain" description="PAS" evidence="15">
    <location>
        <begin position="664"/>
        <end position="728"/>
    </location>
</feature>
<comment type="cofactor">
    <cofactor evidence="2">
        <name>heme</name>
        <dbReference type="ChEBI" id="CHEBI:30413"/>
    </cofactor>
</comment>
<dbReference type="Pfam" id="PF00512">
    <property type="entry name" value="HisKA"/>
    <property type="match status" value="1"/>
</dbReference>
<dbReference type="Pfam" id="PF02518">
    <property type="entry name" value="HATPase_c"/>
    <property type="match status" value="1"/>
</dbReference>
<dbReference type="InterPro" id="IPR013655">
    <property type="entry name" value="PAS_fold_3"/>
</dbReference>
<dbReference type="InterPro" id="IPR003594">
    <property type="entry name" value="HATPase_dom"/>
</dbReference>
<dbReference type="Gene3D" id="1.10.287.130">
    <property type="match status" value="1"/>
</dbReference>